<feature type="domain" description="Nephrocystin 3-like N-terminal" evidence="3">
    <location>
        <begin position="285"/>
        <end position="456"/>
    </location>
</feature>
<dbReference type="Pfam" id="PF17109">
    <property type="entry name" value="Goodbye"/>
    <property type="match status" value="1"/>
</dbReference>
<dbReference type="EMBL" id="JAQJAN010000009">
    <property type="protein sequence ID" value="KAJ5719872.1"/>
    <property type="molecule type" value="Genomic_DNA"/>
</dbReference>
<dbReference type="InterPro" id="IPR031350">
    <property type="entry name" value="Goodbye_dom"/>
</dbReference>
<dbReference type="Gene3D" id="3.40.50.300">
    <property type="entry name" value="P-loop containing nucleotide triphosphate hydrolases"/>
    <property type="match status" value="1"/>
</dbReference>
<dbReference type="InterPro" id="IPR011990">
    <property type="entry name" value="TPR-like_helical_dom_sf"/>
</dbReference>
<evidence type="ECO:0000259" key="3">
    <source>
        <dbReference type="Pfam" id="PF24883"/>
    </source>
</evidence>
<evidence type="ECO:0000313" key="5">
    <source>
        <dbReference type="Proteomes" id="UP001215712"/>
    </source>
</evidence>
<dbReference type="SUPFAM" id="SSF52540">
    <property type="entry name" value="P-loop containing nucleoside triphosphate hydrolases"/>
    <property type="match status" value="1"/>
</dbReference>
<name>A0AAD6HJ87_9EURO</name>
<reference evidence="4" key="1">
    <citation type="journal article" date="2023" name="IMA Fungus">
        <title>Comparative genomic study of the Penicillium genus elucidates a diverse pangenome and 15 lateral gene transfer events.</title>
        <authorList>
            <person name="Petersen C."/>
            <person name="Sorensen T."/>
            <person name="Nielsen M.R."/>
            <person name="Sondergaard T.E."/>
            <person name="Sorensen J.L."/>
            <person name="Fitzpatrick D.A."/>
            <person name="Frisvad J.C."/>
            <person name="Nielsen K.L."/>
        </authorList>
    </citation>
    <scope>NUCLEOTIDE SEQUENCE</scope>
    <source>
        <strain evidence="4">IBT 17514</strain>
    </source>
</reference>
<evidence type="ECO:0000256" key="1">
    <source>
        <dbReference type="ARBA" id="ARBA00022737"/>
    </source>
</evidence>
<evidence type="ECO:0008006" key="6">
    <source>
        <dbReference type="Google" id="ProtNLM"/>
    </source>
</evidence>
<organism evidence="4 5">
    <name type="scientific">Penicillium malachiteum</name>
    <dbReference type="NCBI Taxonomy" id="1324776"/>
    <lineage>
        <taxon>Eukaryota</taxon>
        <taxon>Fungi</taxon>
        <taxon>Dikarya</taxon>
        <taxon>Ascomycota</taxon>
        <taxon>Pezizomycotina</taxon>
        <taxon>Eurotiomycetes</taxon>
        <taxon>Eurotiomycetidae</taxon>
        <taxon>Eurotiales</taxon>
        <taxon>Aspergillaceae</taxon>
        <taxon>Penicillium</taxon>
    </lineage>
</organism>
<gene>
    <name evidence="4" type="ORF">N7493_006750</name>
</gene>
<sequence length="1416" mass="160101">MSNVEIKDDYNIQEAWNRACGAFAQTAKADLTASPKFTVDEVLDQIRAKQDADDEKNAKYKVAKDAISKTLTFITLLGGIAAQGASMVFAPSSLCFNAISYLISAGTKYKRIFSSLAELFRRISDVLERCKIYMRLPADAVDISLRKIINEELVCFVDICALSIKVLNGHKIITALKVFAFDSDEGVSGQLGRLASLVERESQMRATLGFESQKTSEKVIMETRDGTKKVTASVDKLLSFEKKRDADTLAQRLLATIDSNLDIPSETFKETQAIYKRYLNDQVPGSGEWLQNDSQYTGWVNSSQSGCSILGIAGDEGYGKSFLFSTIVKNLQGVETETGGDMSRTSAAYYIFDPEKKDPSLTKALKVLAWQIAKFDMIFRKDLASVKTEGVNQIGALCEQLFGKSYNSDSTFFLWLDGIDQLEKQHLKEFLEVLGEWQEKAKTWPRFSLRILLTGRTETMDRIKTVLGDGISIIDVASKNQDDMIKFINSRMDKMENLSGSSDQIVALRSEILESLIEGTNGDFVNVGLLLDEISSKQRPGEIRDVLSRSGENRSDTIVRKIEYLNETLSDEDISDLNDLLTWVVFALRPLTLEELEAVLFLKSRESSLRPLAQKIRDQYSSIFRIAATSVYLVSDSIADFLREKSDPEGNGENNSWDDTGDVSEAEVRIVSRFLESVCDEKLFKKFGFDEFFQRKLKGRSIRVGVDPETAHLTIVSACLEVICTKDSPNLDPLLPYAVLNFGEHLELVDPSLTLPRHKIALGPQLVKAFADPEVIDRWWALTGPWMRAQWIYQDQYPDILLKWLQDSAVTKKISEDQRQWIKSLSSKSDLDADIMEHVVTVLARRWLQGGVEDIAYMFDAIHGYTTKIENRKDSTVERQISDPDAVVVEASQILDAANWAQKRFGLEALGYEESRNIARTLRDYGKYPEAIEQFKHTSTLSDKNWFSQWGLSQCYVAQKEYNVAIEIIEATKKAIESGEMGESDVFESVLLDMNNDLATLNNETGRSEVAMEIYEKRLREVPLDHPTALNLIVLLSKEGRFDKLFEFLQSLAESIDEDSGYNARIQNFHVHYHEDEYHDALFASVLSEEHFEVILQYYEEALAAAKGQFAKQIKSGNVVLEWAFQLCQIELMHRIALLCRKHGANNPDRMKYANDQWVHILEINGSNDEFIETKRRIAASQMALFYFDKAQSDPTNAAEYIKQLEWVSNTKRENNDGSIIGVHPTCLLARWYALQGDNEKVKNLMRSNIKVSLDFFLDDDPLNDWQGYNSLAMYLMFAGQDEDALAAWSLVIPTNDLDSATETTDGEKEKPELEGPLPDVCDGDCGKNWTFSDDFYVCKVCCYLSYDLGCLERVRDGSLTVGVCKKEHEMLHVPPYDKARNDSIGIGSGKVRVGEEIVLVDDWLQRIRNEWDIPA</sequence>
<protein>
    <recommendedName>
        <fullName evidence="6">Fungal STAND N-terminal Goodbye domain-containing protein</fullName>
    </recommendedName>
</protein>
<keyword evidence="1" id="KW-0677">Repeat</keyword>
<keyword evidence="5" id="KW-1185">Reference proteome</keyword>
<proteinExistence type="predicted"/>
<dbReference type="InterPro" id="IPR056884">
    <property type="entry name" value="NPHP3-like_N"/>
</dbReference>
<comment type="caution">
    <text evidence="4">The sequence shown here is derived from an EMBL/GenBank/DDBJ whole genome shotgun (WGS) entry which is preliminary data.</text>
</comment>
<evidence type="ECO:0000313" key="4">
    <source>
        <dbReference type="EMBL" id="KAJ5719872.1"/>
    </source>
</evidence>
<dbReference type="PANTHER" id="PTHR10039:SF17">
    <property type="entry name" value="FUNGAL STAND N-TERMINAL GOODBYE DOMAIN-CONTAINING PROTEIN-RELATED"/>
    <property type="match status" value="1"/>
</dbReference>
<dbReference type="SUPFAM" id="SSF48452">
    <property type="entry name" value="TPR-like"/>
    <property type="match status" value="1"/>
</dbReference>
<evidence type="ECO:0000259" key="2">
    <source>
        <dbReference type="Pfam" id="PF17109"/>
    </source>
</evidence>
<accession>A0AAD6HJ87</accession>
<dbReference type="Gene3D" id="1.25.40.10">
    <property type="entry name" value="Tetratricopeptide repeat domain"/>
    <property type="match status" value="1"/>
</dbReference>
<reference evidence="4" key="2">
    <citation type="submission" date="2023-01" db="EMBL/GenBank/DDBJ databases">
        <authorList>
            <person name="Petersen C."/>
        </authorList>
    </citation>
    <scope>NUCLEOTIDE SEQUENCE</scope>
    <source>
        <strain evidence="4">IBT 17514</strain>
    </source>
</reference>
<dbReference type="Proteomes" id="UP001215712">
    <property type="component" value="Unassembled WGS sequence"/>
</dbReference>
<feature type="domain" description="Fungal STAND N-terminal Goodbye" evidence="2">
    <location>
        <begin position="16"/>
        <end position="133"/>
    </location>
</feature>
<dbReference type="Pfam" id="PF24883">
    <property type="entry name" value="NPHP3_N"/>
    <property type="match status" value="1"/>
</dbReference>
<dbReference type="PANTHER" id="PTHR10039">
    <property type="entry name" value="AMELOGENIN"/>
    <property type="match status" value="1"/>
</dbReference>
<dbReference type="InterPro" id="IPR027417">
    <property type="entry name" value="P-loop_NTPase"/>
</dbReference>